<dbReference type="SMART" id="SM00355">
    <property type="entry name" value="ZnF_C2H2"/>
    <property type="match status" value="4"/>
</dbReference>
<gene>
    <name evidence="4" type="ORF">CC78DRAFT_607341</name>
</gene>
<feature type="compositionally biased region" description="Basic and acidic residues" evidence="2">
    <location>
        <begin position="1068"/>
        <end position="1088"/>
    </location>
</feature>
<dbReference type="EMBL" id="ML986651">
    <property type="protein sequence ID" value="KAF2261727.1"/>
    <property type="molecule type" value="Genomic_DNA"/>
</dbReference>
<dbReference type="PROSITE" id="PS50157">
    <property type="entry name" value="ZINC_FINGER_C2H2_2"/>
    <property type="match status" value="1"/>
</dbReference>
<sequence length="1098" mass="122267">MKDFNGDQEYEAVDPYPPAFNMEPLDILGAYFDSGVHNRYQPLDSIQHLYTNSGPMLDAGFDFPWQGVEYPQEPSPSSEDSISGGVSSSNTSYDCDNGRSHSDEPSPRTPTCDTESTPTFFSFHNNTNCIDYGAMPDLHAEFPTATATAVSRSLPEPFTCPEGCKRTFGRQYELKRHLVEQHQCPYEECKHVRFRTSQEKKEHERQHSKIGLGYRCGTCELGGMPPKPLSRGEKLKKHLKDTHKAPASMDYRDFSCNEMPCYLGKDVGGVFFASRNDLERHKQQEHGSDSSLVAPLNDKINRADCPTPLADNLASYNIGKRPLDQFHMSQAKRGKLQEGVLEMPQRMPIPSHEQAAKPVISHQIAGTAATSVSISASHHPLASLNPQIDTQLNLNHPCKQTEESLALSIVEVQALTLQHELKSVLERLSALNISPTFDCRSATIKLHGTCSADQMARGKMLLQELIDNSRSTTPCNDEMISSGILKSRADLQQQVSVHLQPEISPLDAEGDANLIDVWNDHILPKFPSIIQELSVGDSYSIALVRQKGSDGTHPIVRFRSSDNQDKESRRIIKDAIKEICVRNNCTVLNVQFSRGTIVRLVGGSSSSSHLDDPSNDDEPFPHQRRPWSVPGMGASIGMIQCNDISATLGGYIWVDGRIYMLSVDHFIFPAGECQCHSKSRRLRSPSISDIRDIRYRLRRKLKELEKKIMRSAPRGEIPLGQVYELFTLQTNEELELYRRFESELNTKDEDFALGTIRVRCGPGPLPLSPSANPRLKGKSHRMDWSLFQITEKQREGKNIHRHRRISQPGLDDLSNELLEPEGSGIPVEKTSNIVGGELCHYVGTTSGFREGRVNPALIQFCERENISHEYSMIVPGCEGLRASAFEGDSGAWIIGNEHNTLLGLLWGWDNGSLLFTPIQDVFADIKRKMNCHQVKLPESSTGPGPHEFSLLCRKNRPVSRACTPELEPTPAKLCKVTSSPLDKIDLKPEFGVHCRTASSCSNSSQRSPSPVPSLDSSVSSISDGVSPIQSPFQLLDATVILESLALRPKDKPRSEQTMSEEVGGEWHLIQREDAVPLEKPSSWEKDSQLECNPQAIRA</sequence>
<dbReference type="InterPro" id="IPR013087">
    <property type="entry name" value="Znf_C2H2_type"/>
</dbReference>
<feature type="domain" description="C2H2-type" evidence="3">
    <location>
        <begin position="158"/>
        <end position="182"/>
    </location>
</feature>
<keyword evidence="1" id="KW-0862">Zinc</keyword>
<organism evidence="4 5">
    <name type="scientific">Lojkania enalia</name>
    <dbReference type="NCBI Taxonomy" id="147567"/>
    <lineage>
        <taxon>Eukaryota</taxon>
        <taxon>Fungi</taxon>
        <taxon>Dikarya</taxon>
        <taxon>Ascomycota</taxon>
        <taxon>Pezizomycotina</taxon>
        <taxon>Dothideomycetes</taxon>
        <taxon>Pleosporomycetidae</taxon>
        <taxon>Pleosporales</taxon>
        <taxon>Pleosporales incertae sedis</taxon>
        <taxon>Lojkania</taxon>
    </lineage>
</organism>
<protein>
    <recommendedName>
        <fullName evidence="3">C2H2-type domain-containing protein</fullName>
    </recommendedName>
</protein>
<keyword evidence="5" id="KW-1185">Reference proteome</keyword>
<dbReference type="PROSITE" id="PS00028">
    <property type="entry name" value="ZINC_FINGER_C2H2_1"/>
    <property type="match status" value="1"/>
</dbReference>
<evidence type="ECO:0000313" key="4">
    <source>
        <dbReference type="EMBL" id="KAF2261727.1"/>
    </source>
</evidence>
<evidence type="ECO:0000313" key="5">
    <source>
        <dbReference type="Proteomes" id="UP000800093"/>
    </source>
</evidence>
<reference evidence="5" key="1">
    <citation type="journal article" date="2020" name="Stud. Mycol.">
        <title>101 Dothideomycetes genomes: A test case for predicting lifestyles and emergence of pathogens.</title>
        <authorList>
            <person name="Haridas S."/>
            <person name="Albert R."/>
            <person name="Binder M."/>
            <person name="Bloem J."/>
            <person name="LaButti K."/>
            <person name="Salamov A."/>
            <person name="Andreopoulos B."/>
            <person name="Baker S."/>
            <person name="Barry K."/>
            <person name="Bills G."/>
            <person name="Bluhm B."/>
            <person name="Cannon C."/>
            <person name="Castanera R."/>
            <person name="Culley D."/>
            <person name="Daum C."/>
            <person name="Ezra D."/>
            <person name="Gonzalez J."/>
            <person name="Henrissat B."/>
            <person name="Kuo A."/>
            <person name="Liang C."/>
            <person name="Lipzen A."/>
            <person name="Lutzoni F."/>
            <person name="Magnuson J."/>
            <person name="Mondo S."/>
            <person name="Nolan M."/>
            <person name="Ohm R."/>
            <person name="Pangilinan J."/>
            <person name="Park H.-J."/>
            <person name="Ramirez L."/>
            <person name="Alfaro M."/>
            <person name="Sun H."/>
            <person name="Tritt A."/>
            <person name="Yoshinaga Y."/>
            <person name="Zwiers L.-H."/>
            <person name="Turgeon B."/>
            <person name="Goodwin S."/>
            <person name="Spatafora J."/>
            <person name="Crous P."/>
            <person name="Grigoriev I."/>
        </authorList>
    </citation>
    <scope>NUCLEOTIDE SEQUENCE [LARGE SCALE GENOMIC DNA]</scope>
    <source>
        <strain evidence="5">CBS 304.66</strain>
    </source>
</reference>
<dbReference type="Proteomes" id="UP000800093">
    <property type="component" value="Unassembled WGS sequence"/>
</dbReference>
<evidence type="ECO:0000256" key="1">
    <source>
        <dbReference type="PROSITE-ProRule" id="PRU00042"/>
    </source>
</evidence>
<accession>A0A9P4K354</accession>
<feature type="region of interest" description="Disordered" evidence="2">
    <location>
        <begin position="64"/>
        <end position="114"/>
    </location>
</feature>
<feature type="region of interest" description="Disordered" evidence="2">
    <location>
        <begin position="604"/>
        <end position="627"/>
    </location>
</feature>
<name>A0A9P4K354_9PLEO</name>
<keyword evidence="1" id="KW-0479">Metal-binding</keyword>
<feature type="region of interest" description="Disordered" evidence="2">
    <location>
        <begin position="1049"/>
        <end position="1098"/>
    </location>
</feature>
<proteinExistence type="predicted"/>
<feature type="compositionally biased region" description="Low complexity" evidence="2">
    <location>
        <begin position="75"/>
        <end position="92"/>
    </location>
</feature>
<feature type="compositionally biased region" description="Basic and acidic residues" evidence="2">
    <location>
        <begin position="96"/>
        <end position="106"/>
    </location>
</feature>
<dbReference type="AlphaFoldDB" id="A0A9P4K354"/>
<comment type="caution">
    <text evidence="4">The sequence shown here is derived from an EMBL/GenBank/DDBJ whole genome shotgun (WGS) entry which is preliminary data.</text>
</comment>
<dbReference type="OrthoDB" id="5242988at2759"/>
<dbReference type="GO" id="GO:0008270">
    <property type="term" value="F:zinc ion binding"/>
    <property type="evidence" value="ECO:0007669"/>
    <property type="project" value="UniProtKB-KW"/>
</dbReference>
<evidence type="ECO:0000259" key="3">
    <source>
        <dbReference type="PROSITE" id="PS50157"/>
    </source>
</evidence>
<feature type="compositionally biased region" description="Low complexity" evidence="2">
    <location>
        <begin position="998"/>
        <end position="1022"/>
    </location>
</feature>
<keyword evidence="1" id="KW-0863">Zinc-finger</keyword>
<evidence type="ECO:0000256" key="2">
    <source>
        <dbReference type="SAM" id="MobiDB-lite"/>
    </source>
</evidence>
<feature type="region of interest" description="Disordered" evidence="2">
    <location>
        <begin position="997"/>
        <end position="1022"/>
    </location>
</feature>